<proteinExistence type="predicted"/>
<sequence>MATLSEGVDSKTKLFKFSKEHHCTEFCEALHLSKLVEIAWIPVSKKSTNVSPSQSVNPTTAKAIMTSVSSSQPENTTSYQHIGAY</sequence>
<dbReference type="Proteomes" id="UP000037035">
    <property type="component" value="Unassembled WGS sequence"/>
</dbReference>
<organism evidence="2 3">
    <name type="scientific">Puccinia sorghi</name>
    <dbReference type="NCBI Taxonomy" id="27349"/>
    <lineage>
        <taxon>Eukaryota</taxon>
        <taxon>Fungi</taxon>
        <taxon>Dikarya</taxon>
        <taxon>Basidiomycota</taxon>
        <taxon>Pucciniomycotina</taxon>
        <taxon>Pucciniomycetes</taxon>
        <taxon>Pucciniales</taxon>
        <taxon>Pucciniaceae</taxon>
        <taxon>Puccinia</taxon>
    </lineage>
</organism>
<gene>
    <name evidence="2" type="ORF">VP01_3787g3</name>
</gene>
<evidence type="ECO:0008006" key="4">
    <source>
        <dbReference type="Google" id="ProtNLM"/>
    </source>
</evidence>
<comment type="caution">
    <text evidence="2">The sequence shown here is derived from an EMBL/GenBank/DDBJ whole genome shotgun (WGS) entry which is preliminary data.</text>
</comment>
<dbReference type="EMBL" id="LAVV01008820">
    <property type="protein sequence ID" value="KNZ51849.1"/>
    <property type="molecule type" value="Genomic_DNA"/>
</dbReference>
<keyword evidence="3" id="KW-1185">Reference proteome</keyword>
<dbReference type="VEuPathDB" id="FungiDB:VP01_3787g3"/>
<protein>
    <recommendedName>
        <fullName evidence="4">Alpha-type protein kinase domain-containing protein</fullName>
    </recommendedName>
</protein>
<evidence type="ECO:0000313" key="3">
    <source>
        <dbReference type="Proteomes" id="UP000037035"/>
    </source>
</evidence>
<evidence type="ECO:0000313" key="2">
    <source>
        <dbReference type="EMBL" id="KNZ51849.1"/>
    </source>
</evidence>
<dbReference type="AlphaFoldDB" id="A0A0L6UTQ4"/>
<reference evidence="2 3" key="1">
    <citation type="submission" date="2015-08" db="EMBL/GenBank/DDBJ databases">
        <title>Next Generation Sequencing and Analysis of the Genome of Puccinia sorghi L Schw, the Causal Agent of Maize Common Rust.</title>
        <authorList>
            <person name="Rochi L."/>
            <person name="Burguener G."/>
            <person name="Darino M."/>
            <person name="Turjanski A."/>
            <person name="Kreff E."/>
            <person name="Dieguez M.J."/>
            <person name="Sacco F."/>
        </authorList>
    </citation>
    <scope>NUCLEOTIDE SEQUENCE [LARGE SCALE GENOMIC DNA]</scope>
    <source>
        <strain evidence="2 3">RO10H11247</strain>
    </source>
</reference>
<evidence type="ECO:0000256" key="1">
    <source>
        <dbReference type="SAM" id="MobiDB-lite"/>
    </source>
</evidence>
<feature type="region of interest" description="Disordered" evidence="1">
    <location>
        <begin position="66"/>
        <end position="85"/>
    </location>
</feature>
<accession>A0A0L6UTQ4</accession>
<name>A0A0L6UTQ4_9BASI</name>